<evidence type="ECO:0000313" key="3">
    <source>
        <dbReference type="Proteomes" id="UP001139311"/>
    </source>
</evidence>
<evidence type="ECO:0000313" key="2">
    <source>
        <dbReference type="EMBL" id="MCB4822934.1"/>
    </source>
</evidence>
<dbReference type="RefSeq" id="WP_226608981.1">
    <property type="nucleotide sequence ID" value="NZ_JAJAQI010000020.1"/>
</dbReference>
<feature type="transmembrane region" description="Helical" evidence="1">
    <location>
        <begin position="32"/>
        <end position="60"/>
    </location>
</feature>
<protein>
    <submittedName>
        <fullName evidence="2">Uncharacterized protein</fullName>
    </submittedName>
</protein>
<dbReference type="AlphaFoldDB" id="A0A9X1IDY3"/>
<proteinExistence type="predicted"/>
<gene>
    <name evidence="2" type="ORF">LHA35_14445</name>
</gene>
<keyword evidence="1" id="KW-0472">Membrane</keyword>
<dbReference type="Proteomes" id="UP001139311">
    <property type="component" value="Unassembled WGS sequence"/>
</dbReference>
<dbReference type="EMBL" id="JAJAQI010000020">
    <property type="protein sequence ID" value="MCB4822934.1"/>
    <property type="molecule type" value="Genomic_DNA"/>
</dbReference>
<keyword evidence="1" id="KW-0812">Transmembrane</keyword>
<reference evidence="2" key="1">
    <citation type="submission" date="2021-10" db="EMBL/GenBank/DDBJ databases">
        <title>Roseicella aerolatum sp. nov., isolated from aerosols of e-waste dismantling site.</title>
        <authorList>
            <person name="Qin T."/>
        </authorList>
    </citation>
    <scope>NUCLEOTIDE SEQUENCE</scope>
    <source>
        <strain evidence="2">GB24</strain>
    </source>
</reference>
<evidence type="ECO:0000256" key="1">
    <source>
        <dbReference type="SAM" id="Phobius"/>
    </source>
</evidence>
<comment type="caution">
    <text evidence="2">The sequence shown here is derived from an EMBL/GenBank/DDBJ whole genome shotgun (WGS) entry which is preliminary data.</text>
</comment>
<accession>A0A9X1IDY3</accession>
<keyword evidence="1" id="KW-1133">Transmembrane helix</keyword>
<organism evidence="2 3">
    <name type="scientific">Roseicella aerolata</name>
    <dbReference type="NCBI Taxonomy" id="2883479"/>
    <lineage>
        <taxon>Bacteria</taxon>
        <taxon>Pseudomonadati</taxon>
        <taxon>Pseudomonadota</taxon>
        <taxon>Alphaproteobacteria</taxon>
        <taxon>Acetobacterales</taxon>
        <taxon>Roseomonadaceae</taxon>
        <taxon>Roseicella</taxon>
    </lineage>
</organism>
<keyword evidence="3" id="KW-1185">Reference proteome</keyword>
<sequence>MTPFLLATIIGGVVMGFWFDHLVGMTRSHILLGLGVAGLAACLFAGQDWAGIALGCLLGARAMSAWRPQG</sequence>
<name>A0A9X1IDY3_9PROT</name>